<dbReference type="InterPro" id="IPR023393">
    <property type="entry name" value="START-like_dom_sf"/>
</dbReference>
<gene>
    <name evidence="3" type="ORF">MEBOL_001055</name>
</gene>
<feature type="region of interest" description="Disordered" evidence="1">
    <location>
        <begin position="215"/>
        <end position="246"/>
    </location>
</feature>
<dbReference type="SUPFAM" id="SSF55961">
    <property type="entry name" value="Bet v1-like"/>
    <property type="match status" value="1"/>
</dbReference>
<dbReference type="KEGG" id="mbd:MEBOL_001055"/>
<dbReference type="RefSeq" id="WP_342747741.1">
    <property type="nucleotide sequence ID" value="NZ_CP022163.1"/>
</dbReference>
<name>A0A250I8W1_9BACT</name>
<dbReference type="Pfam" id="PF10604">
    <property type="entry name" value="Polyketide_cyc2"/>
    <property type="match status" value="1"/>
</dbReference>
<reference evidence="3 4" key="1">
    <citation type="submission" date="2017-06" db="EMBL/GenBank/DDBJ databases">
        <authorList>
            <person name="Kim H.J."/>
            <person name="Triplett B.A."/>
        </authorList>
    </citation>
    <scope>NUCLEOTIDE SEQUENCE [LARGE SCALE GENOMIC DNA]</scope>
    <source>
        <strain evidence="3 4">DSM 14713</strain>
    </source>
</reference>
<keyword evidence="4" id="KW-1185">Reference proteome</keyword>
<accession>A0A250I8W1</accession>
<keyword evidence="2" id="KW-1133">Transmembrane helix</keyword>
<protein>
    <submittedName>
        <fullName evidence="3">Polyketide cyclase</fullName>
    </submittedName>
</protein>
<dbReference type="AlphaFoldDB" id="A0A250I8W1"/>
<dbReference type="EMBL" id="CP022163">
    <property type="protein sequence ID" value="ATB27611.1"/>
    <property type="molecule type" value="Genomic_DNA"/>
</dbReference>
<feature type="transmembrane region" description="Helical" evidence="2">
    <location>
        <begin position="46"/>
        <end position="63"/>
    </location>
</feature>
<dbReference type="InterPro" id="IPR019587">
    <property type="entry name" value="Polyketide_cyclase/dehydratase"/>
</dbReference>
<keyword evidence="2" id="KW-0812">Transmembrane</keyword>
<feature type="compositionally biased region" description="Basic and acidic residues" evidence="1">
    <location>
        <begin position="217"/>
        <end position="227"/>
    </location>
</feature>
<keyword evidence="2" id="KW-0472">Membrane</keyword>
<organism evidence="3 4">
    <name type="scientific">Melittangium boletus DSM 14713</name>
    <dbReference type="NCBI Taxonomy" id="1294270"/>
    <lineage>
        <taxon>Bacteria</taxon>
        <taxon>Pseudomonadati</taxon>
        <taxon>Myxococcota</taxon>
        <taxon>Myxococcia</taxon>
        <taxon>Myxococcales</taxon>
        <taxon>Cystobacterineae</taxon>
        <taxon>Archangiaceae</taxon>
        <taxon>Melittangium</taxon>
    </lineage>
</organism>
<evidence type="ECO:0000313" key="4">
    <source>
        <dbReference type="Proteomes" id="UP000217289"/>
    </source>
</evidence>
<feature type="compositionally biased region" description="Low complexity" evidence="1">
    <location>
        <begin position="228"/>
        <end position="240"/>
    </location>
</feature>
<evidence type="ECO:0000313" key="3">
    <source>
        <dbReference type="EMBL" id="ATB27611.1"/>
    </source>
</evidence>
<dbReference type="Proteomes" id="UP000217289">
    <property type="component" value="Chromosome"/>
</dbReference>
<evidence type="ECO:0000256" key="1">
    <source>
        <dbReference type="SAM" id="MobiDB-lite"/>
    </source>
</evidence>
<dbReference type="CDD" id="cd07818">
    <property type="entry name" value="SRPBCC_1"/>
    <property type="match status" value="1"/>
</dbReference>
<proteinExistence type="predicted"/>
<sequence>MPGNRPILLEGRVHTAGLLRTVEANLYDAFAASPASRQGLFMLKKILLGVAIALVALCGVIATRPATFSLQRTTTIKASPDIAFALVNDFHHWNEWSPWDKLDPNQKTTFEGPASGTGARYGWSGNDDVGAGRMSIEESKANEFVRIKLEFLRPFESTNITTFTFSPAAEGVSVTWKMEGHNNFMSKAFSLVMDMDAMVGKDFDNGLAAMRQVAEAEAQKRAQEARDAAAAQPAPPSGEALAVPTP</sequence>
<evidence type="ECO:0000256" key="2">
    <source>
        <dbReference type="SAM" id="Phobius"/>
    </source>
</evidence>
<dbReference type="Gene3D" id="3.30.530.20">
    <property type="match status" value="1"/>
</dbReference>